<dbReference type="InterPro" id="IPR025638">
    <property type="entry name" value="DUF4336"/>
</dbReference>
<dbReference type="SUPFAM" id="SSF56281">
    <property type="entry name" value="Metallo-hydrolase/oxidoreductase"/>
    <property type="match status" value="1"/>
</dbReference>
<dbReference type="AlphaFoldDB" id="A0A4Q9PSX1"/>
<evidence type="ECO:0000313" key="1">
    <source>
        <dbReference type="EMBL" id="TBU29375.1"/>
    </source>
</evidence>
<dbReference type="OrthoDB" id="421671at2759"/>
<dbReference type="EMBL" id="ML145137">
    <property type="protein sequence ID" value="TBU57444.1"/>
    <property type="molecule type" value="Genomic_DNA"/>
</dbReference>
<dbReference type="OMA" id="SRIIMCH"/>
<gene>
    <name evidence="2" type="ORF">BD310DRAFT_552852</name>
    <name evidence="1" type="ORF">BD311DRAFT_756553</name>
</gene>
<keyword evidence="3" id="KW-1185">Reference proteome</keyword>
<dbReference type="PANTHER" id="PTHR33835">
    <property type="entry name" value="YALI0C07656P"/>
    <property type="match status" value="1"/>
</dbReference>
<organism evidence="2 3">
    <name type="scientific">Dichomitus squalens</name>
    <dbReference type="NCBI Taxonomy" id="114155"/>
    <lineage>
        <taxon>Eukaryota</taxon>
        <taxon>Fungi</taxon>
        <taxon>Dikarya</taxon>
        <taxon>Basidiomycota</taxon>
        <taxon>Agaricomycotina</taxon>
        <taxon>Agaricomycetes</taxon>
        <taxon>Polyporales</taxon>
        <taxon>Polyporaceae</taxon>
        <taxon>Dichomitus</taxon>
    </lineage>
</organism>
<reference evidence="2 3" key="1">
    <citation type="submission" date="2019-01" db="EMBL/GenBank/DDBJ databases">
        <title>Draft genome sequences of three monokaryotic isolates of the white-rot basidiomycete fungus Dichomitus squalens.</title>
        <authorList>
            <consortium name="DOE Joint Genome Institute"/>
            <person name="Lopez S.C."/>
            <person name="Andreopoulos B."/>
            <person name="Pangilinan J."/>
            <person name="Lipzen A."/>
            <person name="Riley R."/>
            <person name="Ahrendt S."/>
            <person name="Ng V."/>
            <person name="Barry K."/>
            <person name="Daum C."/>
            <person name="Grigoriev I.V."/>
            <person name="Hilden K.S."/>
            <person name="Makela M.R."/>
            <person name="de Vries R.P."/>
        </authorList>
    </citation>
    <scope>NUCLEOTIDE SEQUENCE [LARGE SCALE GENOMIC DNA]</scope>
    <source>
        <strain evidence="2 3">CBS 464.89</strain>
        <strain evidence="1">OM18370.1</strain>
    </source>
</reference>
<dbReference type="Proteomes" id="UP000292082">
    <property type="component" value="Unassembled WGS sequence"/>
</dbReference>
<protein>
    <recommendedName>
        <fullName evidence="4">DUF4336 domain-containing protein</fullName>
    </recommendedName>
</protein>
<evidence type="ECO:0000313" key="3">
    <source>
        <dbReference type="Proteomes" id="UP000292082"/>
    </source>
</evidence>
<dbReference type="Proteomes" id="UP000292957">
    <property type="component" value="Unassembled WGS sequence"/>
</dbReference>
<accession>A0A4Q9PSX1</accession>
<name>A0A4Q9PSX1_9APHY</name>
<evidence type="ECO:0008006" key="4">
    <source>
        <dbReference type="Google" id="ProtNLM"/>
    </source>
</evidence>
<sequence length="239" mass="26874">MSTLVIREVAENVWTFSRPFTLLGLFPTGGRSTAIRLQSGDVWILASTPLDDETKQKLSELGKVKYILAGNAFHYLFLKDYKAAYPDAKLIGPEALPKLKKIDFTLDAVYSASNPDAQFGYEDEIIGCYFSSHANKDIAFLHKPSKTVIAADLLFNNPPNEQYSKSKDSPKSFLLSGLVPTGRTMRLFIWQKEENKAGMVRDAKTVASWDFVRYIPCHGDVIEHGANEAWRSAWRNYLA</sequence>
<evidence type="ECO:0000313" key="2">
    <source>
        <dbReference type="EMBL" id="TBU57444.1"/>
    </source>
</evidence>
<dbReference type="PANTHER" id="PTHR33835:SF1">
    <property type="entry name" value="METALLO-BETA-LACTAMASE DOMAIN-CONTAINING PROTEIN"/>
    <property type="match status" value="1"/>
</dbReference>
<dbReference type="InterPro" id="IPR036866">
    <property type="entry name" value="RibonucZ/Hydroxyglut_hydro"/>
</dbReference>
<dbReference type="EMBL" id="ML143413">
    <property type="protein sequence ID" value="TBU29375.1"/>
    <property type="molecule type" value="Genomic_DNA"/>
</dbReference>
<proteinExistence type="predicted"/>